<keyword evidence="7 8" id="KW-0411">Iron-sulfur</keyword>
<sequence>MHKLYFVIFVTLKTLGYRTHMAYTIASNICEGIAECVPACPVACIEQGKGANVKGTIWFRIKPELCIDCGVCLQVCPIQGAIVPEERPELVIPS</sequence>
<evidence type="ECO:0000313" key="11">
    <source>
        <dbReference type="Proteomes" id="UP000011201"/>
    </source>
</evidence>
<dbReference type="GO" id="GO:0051539">
    <property type="term" value="F:4 iron, 4 sulfur cluster binding"/>
    <property type="evidence" value="ECO:0007669"/>
    <property type="project" value="UniProtKB-UniRule"/>
</dbReference>
<evidence type="ECO:0000256" key="7">
    <source>
        <dbReference type="ARBA" id="ARBA00023014"/>
    </source>
</evidence>
<evidence type="ECO:0000256" key="4">
    <source>
        <dbReference type="ARBA" id="ARBA00022723"/>
    </source>
</evidence>
<dbReference type="Pfam" id="PF12838">
    <property type="entry name" value="Fer4_7"/>
    <property type="match status" value="1"/>
</dbReference>
<evidence type="ECO:0000313" key="10">
    <source>
        <dbReference type="EMBL" id="ELS31833.1"/>
    </source>
</evidence>
<organism evidence="10 11">
    <name type="scientific">Pseudanabaena biceps PCC 7429</name>
    <dbReference type="NCBI Taxonomy" id="927668"/>
    <lineage>
        <taxon>Bacteria</taxon>
        <taxon>Bacillati</taxon>
        <taxon>Cyanobacteriota</taxon>
        <taxon>Cyanophyceae</taxon>
        <taxon>Pseudanabaenales</taxon>
        <taxon>Pseudanabaenaceae</taxon>
        <taxon>Pseudanabaena</taxon>
    </lineage>
</organism>
<evidence type="ECO:0000259" key="9">
    <source>
        <dbReference type="PROSITE" id="PS51379"/>
    </source>
</evidence>
<comment type="caution">
    <text evidence="10">The sequence shown here is derived from an EMBL/GenBank/DDBJ whole genome shotgun (WGS) entry which is preliminary data.</text>
</comment>
<dbReference type="AlphaFoldDB" id="L8N0Q1"/>
<dbReference type="PRINTS" id="PR00354">
    <property type="entry name" value="7FE8SFRDOXIN"/>
</dbReference>
<dbReference type="EMBL" id="ALWB01000135">
    <property type="protein sequence ID" value="ELS31833.1"/>
    <property type="molecule type" value="Genomic_DNA"/>
</dbReference>
<name>L8N0Q1_9CYAN</name>
<comment type="function">
    <text evidence="8">Ferredoxins are iron-sulfur proteins that transfer electrons in a wide variety of metabolic reactions.</text>
</comment>
<reference evidence="10 11" key="1">
    <citation type="journal article" date="2013" name="Proc. Natl. Acad. Sci. U.S.A.">
        <title>Improving the coverage of the cyanobacterial phylum using diversity-driven genome sequencing.</title>
        <authorList>
            <person name="Shih P.M."/>
            <person name="Wu D."/>
            <person name="Latifi A."/>
            <person name="Axen S.D."/>
            <person name="Fewer D.P."/>
            <person name="Talla E."/>
            <person name="Calteau A."/>
            <person name="Cai F."/>
            <person name="Tandeau de Marsac N."/>
            <person name="Rippka R."/>
            <person name="Herdman M."/>
            <person name="Sivonen K."/>
            <person name="Coursin T."/>
            <person name="Laurent T."/>
            <person name="Goodwin L."/>
            <person name="Nolan M."/>
            <person name="Davenport K.W."/>
            <person name="Han C.S."/>
            <person name="Rubin E.M."/>
            <person name="Eisen J.A."/>
            <person name="Woyke T."/>
            <person name="Gugger M."/>
            <person name="Kerfeld C.A."/>
        </authorList>
    </citation>
    <scope>NUCLEOTIDE SEQUENCE [LARGE SCALE GENOMIC DNA]</scope>
    <source>
        <strain evidence="10 11">PCC 7429</strain>
    </source>
</reference>
<dbReference type="InterPro" id="IPR017896">
    <property type="entry name" value="4Fe4S_Fe-S-bd"/>
</dbReference>
<accession>L8N0Q1</accession>
<evidence type="ECO:0000256" key="5">
    <source>
        <dbReference type="ARBA" id="ARBA00022982"/>
    </source>
</evidence>
<keyword evidence="6 8" id="KW-0408">Iron</keyword>
<evidence type="ECO:0000256" key="2">
    <source>
        <dbReference type="ARBA" id="ARBA00022448"/>
    </source>
</evidence>
<dbReference type="PATRIC" id="fig|927668.3.peg.3440"/>
<dbReference type="InterPro" id="IPR017900">
    <property type="entry name" value="4Fe4S_Fe_S_CS"/>
</dbReference>
<protein>
    <recommendedName>
        <fullName evidence="8">Ferredoxin</fullName>
    </recommendedName>
</protein>
<gene>
    <name evidence="10" type="ORF">Pse7429DRAFT_3259</name>
</gene>
<feature type="domain" description="4Fe-4S ferredoxin-type" evidence="9">
    <location>
        <begin position="57"/>
        <end position="87"/>
    </location>
</feature>
<evidence type="ECO:0000256" key="3">
    <source>
        <dbReference type="ARBA" id="ARBA00022485"/>
    </source>
</evidence>
<proteinExistence type="predicted"/>
<keyword evidence="3 8" id="KW-0004">4Fe-4S</keyword>
<keyword evidence="11" id="KW-1185">Reference proteome</keyword>
<keyword evidence="2 8" id="KW-0813">Transport</keyword>
<dbReference type="Proteomes" id="UP000011201">
    <property type="component" value="Unassembled WGS sequence"/>
</dbReference>
<feature type="domain" description="4Fe-4S ferredoxin-type" evidence="9">
    <location>
        <begin position="21"/>
        <end position="50"/>
    </location>
</feature>
<dbReference type="PROSITE" id="PS51379">
    <property type="entry name" value="4FE4S_FER_2"/>
    <property type="match status" value="2"/>
</dbReference>
<dbReference type="InterPro" id="IPR000813">
    <property type="entry name" value="7Fe_ferredoxin"/>
</dbReference>
<dbReference type="SUPFAM" id="SSF54862">
    <property type="entry name" value="4Fe-4S ferredoxins"/>
    <property type="match status" value="1"/>
</dbReference>
<dbReference type="PROSITE" id="PS00198">
    <property type="entry name" value="4FE4S_FER_1"/>
    <property type="match status" value="1"/>
</dbReference>
<keyword evidence="4 8" id="KW-0479">Metal-binding</keyword>
<evidence type="ECO:0000256" key="8">
    <source>
        <dbReference type="RuleBase" id="RU365098"/>
    </source>
</evidence>
<comment type="cofactor">
    <cofactor evidence="1 8">
        <name>[4Fe-4S] cluster</name>
        <dbReference type="ChEBI" id="CHEBI:49883"/>
    </cofactor>
</comment>
<dbReference type="GO" id="GO:0009055">
    <property type="term" value="F:electron transfer activity"/>
    <property type="evidence" value="ECO:0007669"/>
    <property type="project" value="UniProtKB-UniRule"/>
</dbReference>
<evidence type="ECO:0000256" key="1">
    <source>
        <dbReference type="ARBA" id="ARBA00001966"/>
    </source>
</evidence>
<dbReference type="Gene3D" id="3.30.70.20">
    <property type="match status" value="1"/>
</dbReference>
<evidence type="ECO:0000256" key="6">
    <source>
        <dbReference type="ARBA" id="ARBA00023004"/>
    </source>
</evidence>
<keyword evidence="5 8" id="KW-0249">Electron transport</keyword>
<dbReference type="GO" id="GO:0046872">
    <property type="term" value="F:metal ion binding"/>
    <property type="evidence" value="ECO:0007669"/>
    <property type="project" value="UniProtKB-UniRule"/>
</dbReference>